<proteinExistence type="predicted"/>
<reference evidence="3" key="1">
    <citation type="journal article" date="2019" name="Int. J. Syst. Evol. Microbiol.">
        <title>The Global Catalogue of Microorganisms (GCM) 10K type strain sequencing project: providing services to taxonomists for standard genome sequencing and annotation.</title>
        <authorList>
            <consortium name="The Broad Institute Genomics Platform"/>
            <consortium name="The Broad Institute Genome Sequencing Center for Infectious Disease"/>
            <person name="Wu L."/>
            <person name="Ma J."/>
        </authorList>
    </citation>
    <scope>NUCLEOTIDE SEQUENCE [LARGE SCALE GENOMIC DNA]</scope>
    <source>
        <strain evidence="3">YJ-61-S</strain>
    </source>
</reference>
<evidence type="ECO:0008006" key="4">
    <source>
        <dbReference type="Google" id="ProtNLM"/>
    </source>
</evidence>
<evidence type="ECO:0000313" key="2">
    <source>
        <dbReference type="EMBL" id="MFC4633276.1"/>
    </source>
</evidence>
<name>A0ABV9HUS0_9FLAO</name>
<dbReference type="EMBL" id="JBHSFV010000002">
    <property type="protein sequence ID" value="MFC4633276.1"/>
    <property type="molecule type" value="Genomic_DNA"/>
</dbReference>
<dbReference type="Proteomes" id="UP001596043">
    <property type="component" value="Unassembled WGS sequence"/>
</dbReference>
<dbReference type="RefSeq" id="WP_379977472.1">
    <property type="nucleotide sequence ID" value="NZ_JBHSFV010000002.1"/>
</dbReference>
<organism evidence="2 3">
    <name type="scientific">Dokdonia ponticola</name>
    <dbReference type="NCBI Taxonomy" id="2041041"/>
    <lineage>
        <taxon>Bacteria</taxon>
        <taxon>Pseudomonadati</taxon>
        <taxon>Bacteroidota</taxon>
        <taxon>Flavobacteriia</taxon>
        <taxon>Flavobacteriales</taxon>
        <taxon>Flavobacteriaceae</taxon>
        <taxon>Dokdonia</taxon>
    </lineage>
</organism>
<keyword evidence="1" id="KW-1133">Transmembrane helix</keyword>
<accession>A0ABV9HUS0</accession>
<evidence type="ECO:0000313" key="3">
    <source>
        <dbReference type="Proteomes" id="UP001596043"/>
    </source>
</evidence>
<sequence length="145" mass="16205">MESNKVEQLLEAYFEGATTLAQEKQLRTYFTSDYVAPHLESYIDMFTAFQKASQETYDIPIQLPAQKKPKYRWISGVAAVAIILIGLATQIDTQGDVYTGNVSQEEGILKTKQALGLMGKMFNESTAQLGAVNEFNTTTSNFFKQ</sequence>
<protein>
    <recommendedName>
        <fullName evidence="4">Anti-sigma factor</fullName>
    </recommendedName>
</protein>
<keyword evidence="1" id="KW-0812">Transmembrane</keyword>
<gene>
    <name evidence="2" type="ORF">ACFO3O_05120</name>
</gene>
<keyword evidence="3" id="KW-1185">Reference proteome</keyword>
<evidence type="ECO:0000256" key="1">
    <source>
        <dbReference type="SAM" id="Phobius"/>
    </source>
</evidence>
<comment type="caution">
    <text evidence="2">The sequence shown here is derived from an EMBL/GenBank/DDBJ whole genome shotgun (WGS) entry which is preliminary data.</text>
</comment>
<feature type="transmembrane region" description="Helical" evidence="1">
    <location>
        <begin position="71"/>
        <end position="91"/>
    </location>
</feature>
<keyword evidence="1" id="KW-0472">Membrane</keyword>